<dbReference type="EMBL" id="AFYH01242469">
    <property type="status" value="NOT_ANNOTATED_CDS"/>
    <property type="molecule type" value="Genomic_DNA"/>
</dbReference>
<comment type="similarity">
    <text evidence="2">Belongs to the glycerophosphoryl diester phosphodiesterase family.</text>
</comment>
<keyword evidence="4" id="KW-0378">Hydrolase</keyword>
<dbReference type="Bgee" id="ENSLACG00000001560">
    <property type="expression patterns" value="Expressed in pelvic fin"/>
</dbReference>
<dbReference type="EMBL" id="AFYH01242474">
    <property type="status" value="NOT_ANNOTATED_CDS"/>
    <property type="molecule type" value="Genomic_DNA"/>
</dbReference>
<dbReference type="PROSITE" id="PS51704">
    <property type="entry name" value="GP_PDE"/>
    <property type="match status" value="1"/>
</dbReference>
<evidence type="ECO:0000256" key="2">
    <source>
        <dbReference type="ARBA" id="ARBA00007277"/>
    </source>
</evidence>
<dbReference type="EMBL" id="AFYH01242468">
    <property type="status" value="NOT_ANNOTATED_CDS"/>
    <property type="molecule type" value="Genomic_DNA"/>
</dbReference>
<dbReference type="GO" id="GO:0006629">
    <property type="term" value="P:lipid metabolic process"/>
    <property type="evidence" value="ECO:0007669"/>
    <property type="project" value="InterPro"/>
</dbReference>
<dbReference type="GO" id="GO:0008889">
    <property type="term" value="F:glycerophosphodiester phosphodiesterase activity"/>
    <property type="evidence" value="ECO:0007669"/>
    <property type="project" value="TreeGrafter"/>
</dbReference>
<keyword evidence="11" id="KW-1185">Reference proteome</keyword>
<evidence type="ECO:0000256" key="7">
    <source>
        <dbReference type="ARBA" id="ARBA00023180"/>
    </source>
</evidence>
<dbReference type="GeneTree" id="ENSGT00940000159690"/>
<evidence type="ECO:0000259" key="9">
    <source>
        <dbReference type="PROSITE" id="PS51704"/>
    </source>
</evidence>
<reference evidence="10" key="2">
    <citation type="submission" date="2025-08" db="UniProtKB">
        <authorList>
            <consortium name="Ensembl"/>
        </authorList>
    </citation>
    <scope>IDENTIFICATION</scope>
</reference>
<keyword evidence="3 8" id="KW-0812">Transmembrane</keyword>
<sequence>VPFLMHDETLRRTTNVKEVFPERALEYSYTFNWTDLEKLNAGRWFLQSDPFWTADSLSPLDSIAVQNQSICKLAELLRLAKEHNKSAILNILLPPADHPHRSGYINITLDTILKSGIPQGLLKHLFDIYCICIYSVSAMYAYVQSVKKKIFELKSGIIKKKDVYYVRIVFLHCREFTAWNLSTNLYTVNEPWLYSVLWCAGVQSVTSDASHLLNKVLSPVWLMSPEEYYLIWITSDVISFTIILGVFILQKWRLGSIRTYNPEQIMLSAAVRRSSRDVKIMKEKLIFAEINNGVGSAEELSLCSENGYDGYANDAITPMDHQ</sequence>
<dbReference type="PANTHER" id="PTHR23344:SF6">
    <property type="entry name" value="GLYCEROPHOSPHODIESTER PHOSPHODIESTERASE DOMAIN-CONTAINING PROTEIN 5"/>
    <property type="match status" value="1"/>
</dbReference>
<keyword evidence="6 8" id="KW-0472">Membrane</keyword>
<dbReference type="Gene3D" id="3.20.20.190">
    <property type="entry name" value="Phosphatidylinositol (PI) phosphodiesterase"/>
    <property type="match status" value="1"/>
</dbReference>
<dbReference type="InterPro" id="IPR017946">
    <property type="entry name" value="PLC-like_Pdiesterase_TIM-brl"/>
</dbReference>
<organism evidence="10 11">
    <name type="scientific">Latimeria chalumnae</name>
    <name type="common">Coelacanth</name>
    <dbReference type="NCBI Taxonomy" id="7897"/>
    <lineage>
        <taxon>Eukaryota</taxon>
        <taxon>Metazoa</taxon>
        <taxon>Chordata</taxon>
        <taxon>Craniata</taxon>
        <taxon>Vertebrata</taxon>
        <taxon>Euteleostomi</taxon>
        <taxon>Coelacanthiformes</taxon>
        <taxon>Coelacanthidae</taxon>
        <taxon>Latimeria</taxon>
    </lineage>
</organism>
<dbReference type="EMBL" id="AFYH01242477">
    <property type="status" value="NOT_ANNOTATED_CDS"/>
    <property type="molecule type" value="Genomic_DNA"/>
</dbReference>
<dbReference type="AlphaFoldDB" id="H2ZWH5"/>
<keyword evidence="7" id="KW-0325">Glycoprotein</keyword>
<dbReference type="EMBL" id="AFYH01242471">
    <property type="status" value="NOT_ANNOTATED_CDS"/>
    <property type="molecule type" value="Genomic_DNA"/>
</dbReference>
<evidence type="ECO:0000256" key="5">
    <source>
        <dbReference type="ARBA" id="ARBA00022989"/>
    </source>
</evidence>
<feature type="transmembrane region" description="Helical" evidence="8">
    <location>
        <begin position="229"/>
        <end position="249"/>
    </location>
</feature>
<reference evidence="10" key="3">
    <citation type="submission" date="2025-09" db="UniProtKB">
        <authorList>
            <consortium name="Ensembl"/>
        </authorList>
    </citation>
    <scope>IDENTIFICATION</scope>
</reference>
<evidence type="ECO:0000256" key="1">
    <source>
        <dbReference type="ARBA" id="ARBA00004141"/>
    </source>
</evidence>
<accession>H2ZWH5</accession>
<comment type="subcellular location">
    <subcellularLocation>
        <location evidence="1">Membrane</location>
        <topology evidence="1">Multi-pass membrane protein</topology>
    </subcellularLocation>
</comment>
<gene>
    <name evidence="10" type="primary">GDPD5</name>
</gene>
<dbReference type="PANTHER" id="PTHR23344">
    <property type="entry name" value="GLYCEROPHOSPHORYL DIESTER PHOSPHODIESTERASE"/>
    <property type="match status" value="1"/>
</dbReference>
<dbReference type="SUPFAM" id="SSF51695">
    <property type="entry name" value="PLC-like phosphodiesterases"/>
    <property type="match status" value="1"/>
</dbReference>
<dbReference type="Ensembl" id="ENSLACT00000001759.1">
    <property type="protein sequence ID" value="ENSLACP00000001746.1"/>
    <property type="gene ID" value="ENSLACG00000001560.1"/>
</dbReference>
<evidence type="ECO:0000256" key="3">
    <source>
        <dbReference type="ARBA" id="ARBA00022692"/>
    </source>
</evidence>
<protein>
    <submittedName>
        <fullName evidence="10">Glycerophosphodiester phosphodiesterase domain containing 5</fullName>
    </submittedName>
</protein>
<dbReference type="EMBL" id="AFYH01242472">
    <property type="status" value="NOT_ANNOTATED_CDS"/>
    <property type="molecule type" value="Genomic_DNA"/>
</dbReference>
<dbReference type="EMBL" id="AFYH01242470">
    <property type="status" value="NOT_ANNOTATED_CDS"/>
    <property type="molecule type" value="Genomic_DNA"/>
</dbReference>
<name>H2ZWH5_LATCH</name>
<proteinExistence type="inferred from homology"/>
<dbReference type="Proteomes" id="UP000008672">
    <property type="component" value="Unassembled WGS sequence"/>
</dbReference>
<evidence type="ECO:0000256" key="8">
    <source>
        <dbReference type="SAM" id="Phobius"/>
    </source>
</evidence>
<dbReference type="InterPro" id="IPR030395">
    <property type="entry name" value="GP_PDE_dom"/>
</dbReference>
<dbReference type="GO" id="GO:0045666">
    <property type="term" value="P:positive regulation of neuron differentiation"/>
    <property type="evidence" value="ECO:0007669"/>
    <property type="project" value="TreeGrafter"/>
</dbReference>
<evidence type="ECO:0000256" key="4">
    <source>
        <dbReference type="ARBA" id="ARBA00022801"/>
    </source>
</evidence>
<dbReference type="EMBL" id="AFYH01242473">
    <property type="status" value="NOT_ANNOTATED_CDS"/>
    <property type="molecule type" value="Genomic_DNA"/>
</dbReference>
<evidence type="ECO:0000313" key="11">
    <source>
        <dbReference type="Proteomes" id="UP000008672"/>
    </source>
</evidence>
<dbReference type="EMBL" id="AFYH01242475">
    <property type="status" value="NOT_ANNOTATED_CDS"/>
    <property type="molecule type" value="Genomic_DNA"/>
</dbReference>
<evidence type="ECO:0000313" key="10">
    <source>
        <dbReference type="Ensembl" id="ENSLACP00000001746.1"/>
    </source>
</evidence>
<dbReference type="GO" id="GO:0005886">
    <property type="term" value="C:plasma membrane"/>
    <property type="evidence" value="ECO:0007669"/>
    <property type="project" value="TreeGrafter"/>
</dbReference>
<reference evidence="11" key="1">
    <citation type="submission" date="2011-08" db="EMBL/GenBank/DDBJ databases">
        <title>The draft genome of Latimeria chalumnae.</title>
        <authorList>
            <person name="Di Palma F."/>
            <person name="Alfoldi J."/>
            <person name="Johnson J."/>
            <person name="Berlin A."/>
            <person name="Gnerre S."/>
            <person name="Jaffe D."/>
            <person name="MacCallum I."/>
            <person name="Young S."/>
            <person name="Walker B.J."/>
            <person name="Lander E."/>
            <person name="Lindblad-Toh K."/>
        </authorList>
    </citation>
    <scope>NUCLEOTIDE SEQUENCE [LARGE SCALE GENOMIC DNA]</scope>
    <source>
        <strain evidence="11">Wild caught</strain>
    </source>
</reference>
<feature type="domain" description="GP-PDE" evidence="9">
    <location>
        <begin position="1"/>
        <end position="217"/>
    </location>
</feature>
<dbReference type="EMBL" id="AFYH01242476">
    <property type="status" value="NOT_ANNOTATED_CDS"/>
    <property type="molecule type" value="Genomic_DNA"/>
</dbReference>
<keyword evidence="5 8" id="KW-1133">Transmembrane helix</keyword>
<evidence type="ECO:0000256" key="6">
    <source>
        <dbReference type="ARBA" id="ARBA00023136"/>
    </source>
</evidence>